<evidence type="ECO:0000313" key="3">
    <source>
        <dbReference type="Proteomes" id="UP000187203"/>
    </source>
</evidence>
<dbReference type="GO" id="GO:0005635">
    <property type="term" value="C:nuclear envelope"/>
    <property type="evidence" value="ECO:0007669"/>
    <property type="project" value="TreeGrafter"/>
</dbReference>
<dbReference type="STRING" id="93759.A0A1R3JCJ2"/>
<protein>
    <submittedName>
        <fullName evidence="2">Uncharacterized protein</fullName>
    </submittedName>
</protein>
<dbReference type="GO" id="GO:0046982">
    <property type="term" value="F:protein heterodimerization activity"/>
    <property type="evidence" value="ECO:0007669"/>
    <property type="project" value="InterPro"/>
</dbReference>
<feature type="compositionally biased region" description="Basic and acidic residues" evidence="1">
    <location>
        <begin position="1"/>
        <end position="11"/>
    </location>
</feature>
<dbReference type="InterPro" id="IPR009072">
    <property type="entry name" value="Histone-fold"/>
</dbReference>
<sequence>MMATTHDESNPHDGGLGAGGKFRKWPFRRTTQTMPYDRPPTAIRNPSGGAGRNGWLSKLVDLAQRLITSSALRLFASVFRKRLRAPPPHPPQAPEPGSRTLKKINDLGAAADLRVGINYILKEFLLDLSYFGESNMGSERGERGSSSSSRKGKKSNSDKPKQPQRGLAVAQLEKVRLHGQMGCNYHPSLHGPYPAANFNQLTLQIWLGEYDQSPNIRCGDSQPRTTAIWNPSSGTLDTQHFAQPNMTRQHPNLHVEEHRSQHQGVARLGGLQFPVGRTWFLKAGKYPEHVRVSVPVYLAAVLEYPAAAEACSIVEGLEGLKISVPPGCMMKLSTAIWNAILFIGIGVLSSADASGGGGSFPSTLRKHLQLQGKAMRS</sequence>
<dbReference type="OrthoDB" id="653468at2759"/>
<organism evidence="2 3">
    <name type="scientific">Corchorus olitorius</name>
    <dbReference type="NCBI Taxonomy" id="93759"/>
    <lineage>
        <taxon>Eukaryota</taxon>
        <taxon>Viridiplantae</taxon>
        <taxon>Streptophyta</taxon>
        <taxon>Embryophyta</taxon>
        <taxon>Tracheophyta</taxon>
        <taxon>Spermatophyta</taxon>
        <taxon>Magnoliopsida</taxon>
        <taxon>eudicotyledons</taxon>
        <taxon>Gunneridae</taxon>
        <taxon>Pentapetalae</taxon>
        <taxon>rosids</taxon>
        <taxon>malvids</taxon>
        <taxon>Malvales</taxon>
        <taxon>Malvaceae</taxon>
        <taxon>Grewioideae</taxon>
        <taxon>Apeibeae</taxon>
        <taxon>Corchorus</taxon>
    </lineage>
</organism>
<dbReference type="GO" id="GO:0016973">
    <property type="term" value="P:poly(A)+ mRNA export from nucleus"/>
    <property type="evidence" value="ECO:0007669"/>
    <property type="project" value="TreeGrafter"/>
</dbReference>
<gene>
    <name evidence="2" type="ORF">COLO4_17464</name>
</gene>
<dbReference type="Proteomes" id="UP000187203">
    <property type="component" value="Unassembled WGS sequence"/>
</dbReference>
<proteinExistence type="predicted"/>
<feature type="region of interest" description="Disordered" evidence="1">
    <location>
        <begin position="1"/>
        <end position="23"/>
    </location>
</feature>
<dbReference type="AlphaFoldDB" id="A0A1R3JCJ2"/>
<dbReference type="PANTHER" id="PTHR33416:SF20">
    <property type="entry name" value="NUCLEAR PORE COMPLEX PROTEIN NUP1"/>
    <property type="match status" value="1"/>
</dbReference>
<feature type="region of interest" description="Disordered" evidence="1">
    <location>
        <begin position="31"/>
        <end position="50"/>
    </location>
</feature>
<evidence type="ECO:0000313" key="2">
    <source>
        <dbReference type="EMBL" id="OMO92585.1"/>
    </source>
</evidence>
<reference evidence="3" key="1">
    <citation type="submission" date="2013-09" db="EMBL/GenBank/DDBJ databases">
        <title>Corchorus olitorius genome sequencing.</title>
        <authorList>
            <person name="Alam M."/>
            <person name="Haque M.S."/>
            <person name="Islam M.S."/>
            <person name="Emdad E.M."/>
            <person name="Islam M.M."/>
            <person name="Ahmed B."/>
            <person name="Halim A."/>
            <person name="Hossen Q.M.M."/>
            <person name="Hossain M.Z."/>
            <person name="Ahmed R."/>
            <person name="Khan M.M."/>
            <person name="Islam R."/>
            <person name="Rashid M.M."/>
            <person name="Khan S.A."/>
            <person name="Rahman M.S."/>
            <person name="Alam M."/>
            <person name="Yahiya A.S."/>
            <person name="Khan M.S."/>
            <person name="Azam M.S."/>
            <person name="Haque T."/>
            <person name="Lashkar M.Z.H."/>
            <person name="Akhand A.I."/>
            <person name="Morshed G."/>
            <person name="Roy S."/>
            <person name="Uddin K.S."/>
            <person name="Rabeya T."/>
            <person name="Hossain A.S."/>
            <person name="Chowdhury A."/>
            <person name="Snigdha A.R."/>
            <person name="Mortoza M.S."/>
            <person name="Matin S.A."/>
            <person name="Hoque S.M.E."/>
            <person name="Islam M.K."/>
            <person name="Roy D.K."/>
            <person name="Haider R."/>
            <person name="Moosa M.M."/>
            <person name="Elias S.M."/>
            <person name="Hasan A.M."/>
            <person name="Jahan S."/>
            <person name="Shafiuddin M."/>
            <person name="Mahmood N."/>
            <person name="Shommy N.S."/>
        </authorList>
    </citation>
    <scope>NUCLEOTIDE SEQUENCE [LARGE SCALE GENOMIC DNA]</scope>
    <source>
        <strain evidence="3">cv. O-4</strain>
    </source>
</reference>
<dbReference type="EMBL" id="AWUE01016345">
    <property type="protein sequence ID" value="OMO92585.1"/>
    <property type="molecule type" value="Genomic_DNA"/>
</dbReference>
<name>A0A1R3JCJ2_9ROSI</name>
<evidence type="ECO:0000256" key="1">
    <source>
        <dbReference type="SAM" id="MobiDB-lite"/>
    </source>
</evidence>
<dbReference type="Gene3D" id="1.10.20.10">
    <property type="entry name" value="Histone, subunit A"/>
    <property type="match status" value="1"/>
</dbReference>
<keyword evidence="3" id="KW-1185">Reference proteome</keyword>
<feature type="region of interest" description="Disordered" evidence="1">
    <location>
        <begin position="136"/>
        <end position="168"/>
    </location>
</feature>
<dbReference type="SUPFAM" id="SSF47113">
    <property type="entry name" value="Histone-fold"/>
    <property type="match status" value="1"/>
</dbReference>
<dbReference type="PANTHER" id="PTHR33416">
    <property type="entry name" value="NUCLEAR PORE COMPLEX PROTEIN NUP1"/>
    <property type="match status" value="1"/>
</dbReference>
<accession>A0A1R3JCJ2</accession>
<comment type="caution">
    <text evidence="2">The sequence shown here is derived from an EMBL/GenBank/DDBJ whole genome shotgun (WGS) entry which is preliminary data.</text>
</comment>
<feature type="compositionally biased region" description="Low complexity" evidence="1">
    <location>
        <begin position="136"/>
        <end position="149"/>
    </location>
</feature>
<dbReference type="GO" id="GO:0071763">
    <property type="term" value="P:nuclear membrane organization"/>
    <property type="evidence" value="ECO:0007669"/>
    <property type="project" value="TreeGrafter"/>
</dbReference>